<accession>A0ABM1T3I5</accession>
<gene>
    <name evidence="7 8" type="primary">LOC106466671</name>
</gene>
<dbReference type="InterPro" id="IPR043441">
    <property type="entry name" value="Tjap1/BEGAIN"/>
</dbReference>
<dbReference type="GeneID" id="106466671"/>
<evidence type="ECO:0000313" key="7">
    <source>
        <dbReference type="RefSeq" id="XP_022250441.1"/>
    </source>
</evidence>
<keyword evidence="6" id="KW-1185">Reference proteome</keyword>
<feature type="region of interest" description="Disordered" evidence="5">
    <location>
        <begin position="302"/>
        <end position="331"/>
    </location>
</feature>
<protein>
    <submittedName>
        <fullName evidence="7 8">Tight junction-associated protein 1-like isoform X2</fullName>
    </submittedName>
</protein>
<evidence type="ECO:0000313" key="8">
    <source>
        <dbReference type="RefSeq" id="XP_022250442.1"/>
    </source>
</evidence>
<proteinExistence type="predicted"/>
<keyword evidence="2" id="KW-0597">Phosphoprotein</keyword>
<evidence type="ECO:0000313" key="6">
    <source>
        <dbReference type="Proteomes" id="UP000694941"/>
    </source>
</evidence>
<evidence type="ECO:0000256" key="1">
    <source>
        <dbReference type="ARBA" id="ARBA00004170"/>
    </source>
</evidence>
<dbReference type="RefSeq" id="XP_022250441.1">
    <property type="nucleotide sequence ID" value="XM_022394733.1"/>
</dbReference>
<comment type="subcellular location">
    <subcellularLocation>
        <location evidence="1">Membrane</location>
        <topology evidence="1">Peripheral membrane protein</topology>
    </subcellularLocation>
</comment>
<keyword evidence="3" id="KW-0472">Membrane</keyword>
<dbReference type="PANTHER" id="PTHR28664">
    <property type="entry name" value="TIGHT JUNCTION-ASSOCIATED PROTEIN 1"/>
    <property type="match status" value="1"/>
</dbReference>
<organism evidence="6 7">
    <name type="scientific">Limulus polyphemus</name>
    <name type="common">Atlantic horseshoe crab</name>
    <dbReference type="NCBI Taxonomy" id="6850"/>
    <lineage>
        <taxon>Eukaryota</taxon>
        <taxon>Metazoa</taxon>
        <taxon>Ecdysozoa</taxon>
        <taxon>Arthropoda</taxon>
        <taxon>Chelicerata</taxon>
        <taxon>Merostomata</taxon>
        <taxon>Xiphosura</taxon>
        <taxon>Limulidae</taxon>
        <taxon>Limulus</taxon>
    </lineage>
</organism>
<reference evidence="7 8" key="1">
    <citation type="submission" date="2025-05" db="UniProtKB">
        <authorList>
            <consortium name="RefSeq"/>
        </authorList>
    </citation>
    <scope>IDENTIFICATION</scope>
    <source>
        <tissue evidence="7 8">Muscle</tissue>
    </source>
</reference>
<evidence type="ECO:0000256" key="5">
    <source>
        <dbReference type="SAM" id="MobiDB-lite"/>
    </source>
</evidence>
<evidence type="ECO:0000256" key="4">
    <source>
        <dbReference type="SAM" id="Coils"/>
    </source>
</evidence>
<feature type="compositionally biased region" description="Polar residues" evidence="5">
    <location>
        <begin position="312"/>
        <end position="331"/>
    </location>
</feature>
<dbReference type="PANTHER" id="PTHR28664:SF4">
    <property type="entry name" value="TIGHT JUNCTION-ASSOCIATED PROTEIN 1"/>
    <property type="match status" value="1"/>
</dbReference>
<evidence type="ECO:0000256" key="3">
    <source>
        <dbReference type="ARBA" id="ARBA00023136"/>
    </source>
</evidence>
<dbReference type="RefSeq" id="XP_022250442.1">
    <property type="nucleotide sequence ID" value="XM_022394734.1"/>
</dbReference>
<evidence type="ECO:0000256" key="2">
    <source>
        <dbReference type="ARBA" id="ARBA00022553"/>
    </source>
</evidence>
<sequence length="331" mass="38141">MADRKCVCQECGCICDSCVNNNSLHLHQEIEQLKCQLLEREYHIVQMDTSVINHAQQFPNGEWEALRQELLLWQEKYQRLHESHKKLQKVNQGLEDKLLKIVDKYETEKAALTRDLSDMTTKLVEARFTITELEEENDQYRNDCNTAVQLLQCKPSNFVSHKYSSIPLDLQERVKSHLSHRMKREIQNNNPEVRTIRVPIPTFPPTAMVYSVNKIPDNGTVKQKETTLGISESSPDYVSAAIMAKVLEERAKERNAKKQFICMACKFKKQCVYYQDKETQTKWPSTFVSCLSCGNQPIDVHSRVRRGSSSGTDSQWHQSRTSSVGGTETII</sequence>
<keyword evidence="4" id="KW-0175">Coiled coil</keyword>
<feature type="coiled-coil region" evidence="4">
    <location>
        <begin position="77"/>
        <end position="150"/>
    </location>
</feature>
<name>A0ABM1T3I5_LIMPO</name>
<dbReference type="Proteomes" id="UP000694941">
    <property type="component" value="Unplaced"/>
</dbReference>